<reference evidence="3" key="1">
    <citation type="journal article" date="2008" name="Nat. Genet.">
        <title>The Pristionchus pacificus genome provides a unique perspective on nematode lifestyle and parasitism.</title>
        <authorList>
            <person name="Dieterich C."/>
            <person name="Clifton S.W."/>
            <person name="Schuster L.N."/>
            <person name="Chinwalla A."/>
            <person name="Delehaunty K."/>
            <person name="Dinkelacker I."/>
            <person name="Fulton L."/>
            <person name="Fulton R."/>
            <person name="Godfrey J."/>
            <person name="Minx P."/>
            <person name="Mitreva M."/>
            <person name="Roeseler W."/>
            <person name="Tian H."/>
            <person name="Witte H."/>
            <person name="Yang S.P."/>
            <person name="Wilson R.K."/>
            <person name="Sommer R.J."/>
        </authorList>
    </citation>
    <scope>NUCLEOTIDE SEQUENCE [LARGE SCALE GENOMIC DNA]</scope>
    <source>
        <strain evidence="3">PS312</strain>
    </source>
</reference>
<protein>
    <submittedName>
        <fullName evidence="2">Uncharacterized protein</fullName>
    </submittedName>
</protein>
<gene>
    <name evidence="2" type="primary">WBGene00271983</name>
</gene>
<accession>A0A2A6B7A3</accession>
<feature type="compositionally biased region" description="Polar residues" evidence="1">
    <location>
        <begin position="71"/>
        <end position="93"/>
    </location>
</feature>
<evidence type="ECO:0000313" key="2">
    <source>
        <dbReference type="EnsemblMetazoa" id="PPA33614.1"/>
    </source>
</evidence>
<name>A0A2A6B7A3_PRIPA</name>
<accession>A0A8R1UJ85</accession>
<evidence type="ECO:0000256" key="1">
    <source>
        <dbReference type="SAM" id="MobiDB-lite"/>
    </source>
</evidence>
<feature type="region of interest" description="Disordered" evidence="1">
    <location>
        <begin position="65"/>
        <end position="109"/>
    </location>
</feature>
<dbReference type="Proteomes" id="UP000005239">
    <property type="component" value="Unassembled WGS sequence"/>
</dbReference>
<evidence type="ECO:0000313" key="3">
    <source>
        <dbReference type="Proteomes" id="UP000005239"/>
    </source>
</evidence>
<sequence length="109" mass="11195">MELSLHGSGLRAFILVGGDRMVGIRVTRTTRGADASRAASATVARLTREGVTTLRERATRTVDRLGEQGGAASSTVTVEPSRQNFITSSSSPTGRGAVHAPAPGGSECA</sequence>
<keyword evidence="3" id="KW-1185">Reference proteome</keyword>
<dbReference type="AlphaFoldDB" id="A0A2A6B7A3"/>
<dbReference type="EnsemblMetazoa" id="PPA33614.1">
    <property type="protein sequence ID" value="PPA33614.1"/>
    <property type="gene ID" value="WBGene00271983"/>
</dbReference>
<proteinExistence type="predicted"/>
<organism evidence="2 3">
    <name type="scientific">Pristionchus pacificus</name>
    <name type="common">Parasitic nematode worm</name>
    <dbReference type="NCBI Taxonomy" id="54126"/>
    <lineage>
        <taxon>Eukaryota</taxon>
        <taxon>Metazoa</taxon>
        <taxon>Ecdysozoa</taxon>
        <taxon>Nematoda</taxon>
        <taxon>Chromadorea</taxon>
        <taxon>Rhabditida</taxon>
        <taxon>Rhabditina</taxon>
        <taxon>Diplogasteromorpha</taxon>
        <taxon>Diplogasteroidea</taxon>
        <taxon>Neodiplogasteridae</taxon>
        <taxon>Pristionchus</taxon>
    </lineage>
</organism>
<reference evidence="2" key="2">
    <citation type="submission" date="2022-06" db="UniProtKB">
        <authorList>
            <consortium name="EnsemblMetazoa"/>
        </authorList>
    </citation>
    <scope>IDENTIFICATION</scope>
    <source>
        <strain evidence="2">PS312</strain>
    </source>
</reference>